<dbReference type="PROSITE" id="PS51186">
    <property type="entry name" value="GNAT"/>
    <property type="match status" value="1"/>
</dbReference>
<evidence type="ECO:0000259" key="1">
    <source>
        <dbReference type="PROSITE" id="PS51186"/>
    </source>
</evidence>
<name>A0ABS2HNB2_9VIBR</name>
<dbReference type="SUPFAM" id="SSF55729">
    <property type="entry name" value="Acyl-CoA N-acyltransferases (Nat)"/>
    <property type="match status" value="1"/>
</dbReference>
<feature type="domain" description="N-acetyltransferase" evidence="1">
    <location>
        <begin position="4"/>
        <end position="145"/>
    </location>
</feature>
<proteinExistence type="predicted"/>
<dbReference type="Proteomes" id="UP000809621">
    <property type="component" value="Unassembled WGS sequence"/>
</dbReference>
<gene>
    <name evidence="2" type="ORF">JQC93_14520</name>
</gene>
<dbReference type="Gene3D" id="3.40.630.30">
    <property type="match status" value="1"/>
</dbReference>
<comment type="caution">
    <text evidence="2">The sequence shown here is derived from an EMBL/GenBank/DDBJ whole genome shotgun (WGS) entry which is preliminary data.</text>
</comment>
<organism evidence="2 3">
    <name type="scientific">Vibrio ulleungensis</name>
    <dbReference type="NCBI Taxonomy" id="2807619"/>
    <lineage>
        <taxon>Bacteria</taxon>
        <taxon>Pseudomonadati</taxon>
        <taxon>Pseudomonadota</taxon>
        <taxon>Gammaproteobacteria</taxon>
        <taxon>Vibrionales</taxon>
        <taxon>Vibrionaceae</taxon>
        <taxon>Vibrio</taxon>
    </lineage>
</organism>
<dbReference type="Pfam" id="PF00583">
    <property type="entry name" value="Acetyltransf_1"/>
    <property type="match status" value="1"/>
</dbReference>
<dbReference type="CDD" id="cd04301">
    <property type="entry name" value="NAT_SF"/>
    <property type="match status" value="1"/>
</dbReference>
<sequence>MSHLEIRSASIEEALPVLQAIPEFASPVTHSDVIARLDGKRSLILIAFVDGQAAGIKIGYEQSSQQFYSWLGGVLPSARGYGVAQALLNEQEKWAKQQGYQSINVKTRNQFPQMIHMLVKNRYLIVATEPYPNSLENRIYFQKTI</sequence>
<dbReference type="InterPro" id="IPR016181">
    <property type="entry name" value="Acyl_CoA_acyltransferase"/>
</dbReference>
<dbReference type="EMBL" id="JAFEUM010000006">
    <property type="protein sequence ID" value="MBM7037622.1"/>
    <property type="molecule type" value="Genomic_DNA"/>
</dbReference>
<dbReference type="RefSeq" id="WP_205159138.1">
    <property type="nucleotide sequence ID" value="NZ_JAFEUM010000006.1"/>
</dbReference>
<dbReference type="InterPro" id="IPR000182">
    <property type="entry name" value="GNAT_dom"/>
</dbReference>
<reference evidence="2 3" key="1">
    <citation type="submission" date="2021-02" db="EMBL/GenBank/DDBJ databases">
        <authorList>
            <person name="Park J.-S."/>
        </authorList>
    </citation>
    <scope>NUCLEOTIDE SEQUENCE [LARGE SCALE GENOMIC DNA]</scope>
    <source>
        <strain evidence="2 3">188UL20-2</strain>
    </source>
</reference>
<accession>A0ABS2HNB2</accession>
<protein>
    <submittedName>
        <fullName evidence="2">GNAT family N-acetyltransferase</fullName>
    </submittedName>
</protein>
<evidence type="ECO:0000313" key="3">
    <source>
        <dbReference type="Proteomes" id="UP000809621"/>
    </source>
</evidence>
<keyword evidence="3" id="KW-1185">Reference proteome</keyword>
<evidence type="ECO:0000313" key="2">
    <source>
        <dbReference type="EMBL" id="MBM7037622.1"/>
    </source>
</evidence>